<dbReference type="InParanoid" id="A0A2J7RF99"/>
<accession>A0A2J7RF99</accession>
<evidence type="ECO:0000256" key="1">
    <source>
        <dbReference type="SAM" id="MobiDB-lite"/>
    </source>
</evidence>
<comment type="caution">
    <text evidence="2">The sequence shown here is derived from an EMBL/GenBank/DDBJ whole genome shotgun (WGS) entry which is preliminary data.</text>
</comment>
<dbReference type="EMBL" id="NEVH01004413">
    <property type="protein sequence ID" value="PNF39497.1"/>
    <property type="molecule type" value="Genomic_DNA"/>
</dbReference>
<feature type="compositionally biased region" description="Polar residues" evidence="1">
    <location>
        <begin position="49"/>
        <end position="59"/>
    </location>
</feature>
<feature type="region of interest" description="Disordered" evidence="1">
    <location>
        <begin position="32"/>
        <end position="77"/>
    </location>
</feature>
<protein>
    <submittedName>
        <fullName evidence="2">Uncharacterized protein</fullName>
    </submittedName>
</protein>
<proteinExistence type="predicted"/>
<keyword evidence="3" id="KW-1185">Reference proteome</keyword>
<name>A0A2J7RF99_9NEOP</name>
<reference evidence="2 3" key="1">
    <citation type="submission" date="2017-12" db="EMBL/GenBank/DDBJ databases">
        <title>Hemimetabolous genomes reveal molecular basis of termite eusociality.</title>
        <authorList>
            <person name="Harrison M.C."/>
            <person name="Jongepier E."/>
            <person name="Robertson H.M."/>
            <person name="Arning N."/>
            <person name="Bitard-Feildel T."/>
            <person name="Chao H."/>
            <person name="Childers C.P."/>
            <person name="Dinh H."/>
            <person name="Doddapaneni H."/>
            <person name="Dugan S."/>
            <person name="Gowin J."/>
            <person name="Greiner C."/>
            <person name="Han Y."/>
            <person name="Hu H."/>
            <person name="Hughes D.S.T."/>
            <person name="Huylmans A.-K."/>
            <person name="Kemena C."/>
            <person name="Kremer L.P.M."/>
            <person name="Lee S.L."/>
            <person name="Lopez-Ezquerra A."/>
            <person name="Mallet L."/>
            <person name="Monroy-Kuhn J.M."/>
            <person name="Moser A."/>
            <person name="Murali S.C."/>
            <person name="Muzny D.M."/>
            <person name="Otani S."/>
            <person name="Piulachs M.-D."/>
            <person name="Poelchau M."/>
            <person name="Qu J."/>
            <person name="Schaub F."/>
            <person name="Wada-Katsumata A."/>
            <person name="Worley K.C."/>
            <person name="Xie Q."/>
            <person name="Ylla G."/>
            <person name="Poulsen M."/>
            <person name="Gibbs R.A."/>
            <person name="Schal C."/>
            <person name="Richards S."/>
            <person name="Belles X."/>
            <person name="Korb J."/>
            <person name="Bornberg-Bauer E."/>
        </authorList>
    </citation>
    <scope>NUCLEOTIDE SEQUENCE [LARGE SCALE GENOMIC DNA]</scope>
    <source>
        <tissue evidence="2">Whole body</tissue>
    </source>
</reference>
<organism evidence="2 3">
    <name type="scientific">Cryptotermes secundus</name>
    <dbReference type="NCBI Taxonomy" id="105785"/>
    <lineage>
        <taxon>Eukaryota</taxon>
        <taxon>Metazoa</taxon>
        <taxon>Ecdysozoa</taxon>
        <taxon>Arthropoda</taxon>
        <taxon>Hexapoda</taxon>
        <taxon>Insecta</taxon>
        <taxon>Pterygota</taxon>
        <taxon>Neoptera</taxon>
        <taxon>Polyneoptera</taxon>
        <taxon>Dictyoptera</taxon>
        <taxon>Blattodea</taxon>
        <taxon>Blattoidea</taxon>
        <taxon>Termitoidae</taxon>
        <taxon>Kalotermitidae</taxon>
        <taxon>Cryptotermitinae</taxon>
        <taxon>Cryptotermes</taxon>
    </lineage>
</organism>
<evidence type="ECO:0000313" key="2">
    <source>
        <dbReference type="EMBL" id="PNF39497.1"/>
    </source>
</evidence>
<sequence>MSCWEQGGPHCLACKARSDRVRTVRTKRMLCATDGRTGAQGKQPARSDPASSRPKTSLLPNEPHQRMETDVISETGS</sequence>
<evidence type="ECO:0000313" key="3">
    <source>
        <dbReference type="Proteomes" id="UP000235965"/>
    </source>
</evidence>
<dbReference type="Proteomes" id="UP000235965">
    <property type="component" value="Unassembled WGS sequence"/>
</dbReference>
<dbReference type="AlphaFoldDB" id="A0A2J7RF99"/>
<gene>
    <name evidence="2" type="ORF">B7P43_G11055</name>
</gene>